<comment type="caution">
    <text evidence="6">The sequence shown here is derived from an EMBL/GenBank/DDBJ whole genome shotgun (WGS) entry which is preliminary data.</text>
</comment>
<sequence length="186" mass="22053">MTGHHRKQDEFEAFYRQWYANGVRYGRGRHRLQQWEAEAATQEAMSQMWVKWEELREYDSDQRRSYFLCILHRRCVDIIGDNVRRRRTAAHIARDRIDHDPALRRGREPQVTDGETLPENAYEITQLKELMAKLPEQQRLSVQLEHDGYPAAERAVIKGISENLERQHLARGRAKAKRMRDEGTGQ</sequence>
<dbReference type="RefSeq" id="WP_345657334.1">
    <property type="nucleotide sequence ID" value="NZ_BAABKB010000039.1"/>
</dbReference>
<reference evidence="7" key="1">
    <citation type="journal article" date="2019" name="Int. J. Syst. Evol. Microbiol.">
        <title>The Global Catalogue of Microorganisms (GCM) 10K type strain sequencing project: providing services to taxonomists for standard genome sequencing and annotation.</title>
        <authorList>
            <consortium name="The Broad Institute Genomics Platform"/>
            <consortium name="The Broad Institute Genome Sequencing Center for Infectious Disease"/>
            <person name="Wu L."/>
            <person name="Ma J."/>
        </authorList>
    </citation>
    <scope>NUCLEOTIDE SEQUENCE [LARGE SCALE GENOMIC DNA]</scope>
    <source>
        <strain evidence="7">JCM 18409</strain>
    </source>
</reference>
<evidence type="ECO:0000256" key="4">
    <source>
        <dbReference type="ARBA" id="ARBA00023125"/>
    </source>
</evidence>
<keyword evidence="5" id="KW-0804">Transcription</keyword>
<dbReference type="SUPFAM" id="SSF88946">
    <property type="entry name" value="Sigma2 domain of RNA polymerase sigma factors"/>
    <property type="match status" value="1"/>
</dbReference>
<keyword evidence="2" id="KW-0805">Transcription regulation</keyword>
<dbReference type="Gene3D" id="1.10.10.10">
    <property type="entry name" value="Winged helix-like DNA-binding domain superfamily/Winged helix DNA-binding domain"/>
    <property type="match status" value="1"/>
</dbReference>
<dbReference type="InterPro" id="IPR039425">
    <property type="entry name" value="RNA_pol_sigma-70-like"/>
</dbReference>
<keyword evidence="4" id="KW-0238">DNA-binding</keyword>
<dbReference type="Gene3D" id="1.10.1740.10">
    <property type="match status" value="1"/>
</dbReference>
<keyword evidence="3" id="KW-0731">Sigma factor</keyword>
<dbReference type="Proteomes" id="UP001501759">
    <property type="component" value="Unassembled WGS sequence"/>
</dbReference>
<gene>
    <name evidence="6" type="ORF">GCM10023335_75610</name>
</gene>
<evidence type="ECO:0000313" key="6">
    <source>
        <dbReference type="EMBL" id="GAA5032787.1"/>
    </source>
</evidence>
<keyword evidence="7" id="KW-1185">Reference proteome</keyword>
<evidence type="ECO:0000313" key="7">
    <source>
        <dbReference type="Proteomes" id="UP001501759"/>
    </source>
</evidence>
<dbReference type="EMBL" id="BAABKB010000039">
    <property type="protein sequence ID" value="GAA5032787.1"/>
    <property type="molecule type" value="Genomic_DNA"/>
</dbReference>
<dbReference type="InterPro" id="IPR013325">
    <property type="entry name" value="RNA_pol_sigma_r2"/>
</dbReference>
<organism evidence="6 7">
    <name type="scientific">Streptomyces siamensis</name>
    <dbReference type="NCBI Taxonomy" id="1274986"/>
    <lineage>
        <taxon>Bacteria</taxon>
        <taxon>Bacillati</taxon>
        <taxon>Actinomycetota</taxon>
        <taxon>Actinomycetes</taxon>
        <taxon>Kitasatosporales</taxon>
        <taxon>Streptomycetaceae</taxon>
        <taxon>Streptomyces</taxon>
    </lineage>
</organism>
<dbReference type="InterPro" id="IPR036388">
    <property type="entry name" value="WH-like_DNA-bd_sf"/>
</dbReference>
<name>A0ABP9JI35_9ACTN</name>
<accession>A0ABP9JI35</accession>
<dbReference type="PANTHER" id="PTHR43133">
    <property type="entry name" value="RNA POLYMERASE ECF-TYPE SIGMA FACTO"/>
    <property type="match status" value="1"/>
</dbReference>
<dbReference type="SUPFAM" id="SSF88659">
    <property type="entry name" value="Sigma3 and sigma4 domains of RNA polymerase sigma factors"/>
    <property type="match status" value="1"/>
</dbReference>
<dbReference type="PANTHER" id="PTHR43133:SF8">
    <property type="entry name" value="RNA POLYMERASE SIGMA FACTOR HI_1459-RELATED"/>
    <property type="match status" value="1"/>
</dbReference>
<evidence type="ECO:0000256" key="5">
    <source>
        <dbReference type="ARBA" id="ARBA00023163"/>
    </source>
</evidence>
<evidence type="ECO:0008006" key="8">
    <source>
        <dbReference type="Google" id="ProtNLM"/>
    </source>
</evidence>
<comment type="similarity">
    <text evidence="1">Belongs to the sigma-70 factor family. ECF subfamily.</text>
</comment>
<proteinExistence type="inferred from homology"/>
<protein>
    <recommendedName>
        <fullName evidence="8">Sigma-70 family RNA polymerase sigma factor</fullName>
    </recommendedName>
</protein>
<dbReference type="InterPro" id="IPR013324">
    <property type="entry name" value="RNA_pol_sigma_r3/r4-like"/>
</dbReference>
<evidence type="ECO:0000256" key="2">
    <source>
        <dbReference type="ARBA" id="ARBA00023015"/>
    </source>
</evidence>
<evidence type="ECO:0000256" key="1">
    <source>
        <dbReference type="ARBA" id="ARBA00010641"/>
    </source>
</evidence>
<evidence type="ECO:0000256" key="3">
    <source>
        <dbReference type="ARBA" id="ARBA00023082"/>
    </source>
</evidence>